<gene>
    <name evidence="8" type="primary">fhs</name>
    <name evidence="9" type="ORF">G0P99_08110</name>
</gene>
<comment type="caution">
    <text evidence="9">The sequence shown here is derived from an EMBL/GenBank/DDBJ whole genome shotgun (WGS) entry which is preliminary data.</text>
</comment>
<dbReference type="InterPro" id="IPR020628">
    <property type="entry name" value="Formate_THF_ligase_CS"/>
</dbReference>
<reference evidence="9" key="1">
    <citation type="submission" date="2020-02" db="EMBL/GenBank/DDBJ databases">
        <title>Delineation of the pyrene-degrading pathway in Roseobacter clade bacteria by genomic analysis.</title>
        <authorList>
            <person name="Zhou H."/>
            <person name="Wang H."/>
        </authorList>
    </citation>
    <scope>NUCLEOTIDE SEQUENCE</scope>
    <source>
        <strain evidence="9">PrR005</strain>
    </source>
</reference>
<dbReference type="HAMAP" id="MF_01543">
    <property type="entry name" value="FTHFS"/>
    <property type="match status" value="1"/>
</dbReference>
<dbReference type="InterPro" id="IPR000559">
    <property type="entry name" value="Formate_THF_ligase"/>
</dbReference>
<dbReference type="GO" id="GO:0005524">
    <property type="term" value="F:ATP binding"/>
    <property type="evidence" value="ECO:0007669"/>
    <property type="project" value="UniProtKB-UniRule"/>
</dbReference>
<evidence type="ECO:0000256" key="8">
    <source>
        <dbReference type="HAMAP-Rule" id="MF_01543"/>
    </source>
</evidence>
<keyword evidence="3 8" id="KW-0436">Ligase</keyword>
<comment type="catalytic activity">
    <reaction evidence="6 8">
        <text>(6S)-5,6,7,8-tetrahydrofolate + formate + ATP = (6R)-10-formyltetrahydrofolate + ADP + phosphate</text>
        <dbReference type="Rhea" id="RHEA:20221"/>
        <dbReference type="ChEBI" id="CHEBI:15740"/>
        <dbReference type="ChEBI" id="CHEBI:30616"/>
        <dbReference type="ChEBI" id="CHEBI:43474"/>
        <dbReference type="ChEBI" id="CHEBI:57453"/>
        <dbReference type="ChEBI" id="CHEBI:195366"/>
        <dbReference type="ChEBI" id="CHEBI:456216"/>
        <dbReference type="EC" id="6.3.4.3"/>
    </reaction>
</comment>
<dbReference type="PROSITE" id="PS00722">
    <property type="entry name" value="FTHFS_2"/>
    <property type="match status" value="1"/>
</dbReference>
<comment type="pathway">
    <text evidence="1 8">One-carbon metabolism; tetrahydrofolate interconversion.</text>
</comment>
<keyword evidence="2 8" id="KW-0554">One-carbon metabolism</keyword>
<name>A0A6B2NQZ1_9RHOB</name>
<evidence type="ECO:0000256" key="5">
    <source>
        <dbReference type="ARBA" id="ARBA00022840"/>
    </source>
</evidence>
<dbReference type="Gene3D" id="3.30.1510.10">
    <property type="entry name" value="Domain 2, N(10)-formyltetrahydrofolate synthetase"/>
    <property type="match status" value="1"/>
</dbReference>
<dbReference type="CDD" id="cd00477">
    <property type="entry name" value="FTHFS"/>
    <property type="match status" value="1"/>
</dbReference>
<keyword evidence="5 8" id="KW-0067">ATP-binding</keyword>
<evidence type="ECO:0000256" key="3">
    <source>
        <dbReference type="ARBA" id="ARBA00022598"/>
    </source>
</evidence>
<dbReference type="PROSITE" id="PS00721">
    <property type="entry name" value="FTHFS_1"/>
    <property type="match status" value="1"/>
</dbReference>
<protein>
    <recommendedName>
        <fullName evidence="8">Formate--tetrahydrofolate ligase</fullName>
        <ecNumber evidence="8">6.3.4.3</ecNumber>
    </recommendedName>
    <alternativeName>
        <fullName evidence="8">Formyltetrahydrofolate synthetase</fullName>
        <shortName evidence="8">FHS</shortName>
        <shortName evidence="8">FTHFS</shortName>
    </alternativeName>
</protein>
<dbReference type="SUPFAM" id="SSF52540">
    <property type="entry name" value="P-loop containing nucleoside triphosphate hydrolases"/>
    <property type="match status" value="1"/>
</dbReference>
<dbReference type="AlphaFoldDB" id="A0A6B2NQZ1"/>
<evidence type="ECO:0000256" key="4">
    <source>
        <dbReference type="ARBA" id="ARBA00022741"/>
    </source>
</evidence>
<dbReference type="UniPathway" id="UPA00193"/>
<evidence type="ECO:0000256" key="1">
    <source>
        <dbReference type="ARBA" id="ARBA00004777"/>
    </source>
</evidence>
<sequence>MAYKSDIEIAREANKKPILEIGAKLGIASDDLLPYGHDKAKVSQNFINSVQDRPNGKLILVTAINPTPAGEGKTTTTVGLGDGLNRIGKKAMICIREASLGPNFGMKGGAAGGGYAQIVPMEEMNLHFTGDFHAITSAHSLLSAMIDNHIYWGNEQDIDTRRVAWRRVVDMNDRALRQITCSLGGVSNGFPREAGFDITVASEVMAILCLANDLKDLEKRLGDIIVAYRRDKTPVYCRDIKAEGAMTVLLKDAMQPNLVQTLENNPAFVHGGPFANIAHGCNSVIATKTALKVADYVVTEAGFGADLGAEKFMNIKCRKAGIAPSAVVIVATVRAMKMNGGVAKADLGAENTEAVKKGCANLGRHIENVKSFGVPVVVAINHFVTDTEAEIQAVKDYCTAHGVEAVLSRHWELGSEGSEDLARKVVALADSGVAHFAPIYPDEMPLFEKIETIAKRIYRADEVLADSKIRGQLKEWEEAGYGNLPVCMAKTQYSFTTDPNRRGAPTGHSVPVREVRLSAGAGFIVVVCGEIMTMPGLPRKPAAETIRLNDAGQIEGLF</sequence>
<dbReference type="InterPro" id="IPR027417">
    <property type="entry name" value="P-loop_NTPase"/>
</dbReference>
<evidence type="ECO:0000256" key="6">
    <source>
        <dbReference type="ARBA" id="ARBA00049033"/>
    </source>
</evidence>
<dbReference type="EMBL" id="JAAGOX010000011">
    <property type="protein sequence ID" value="NDW44919.1"/>
    <property type="molecule type" value="Genomic_DNA"/>
</dbReference>
<proteinExistence type="inferred from homology"/>
<evidence type="ECO:0000256" key="2">
    <source>
        <dbReference type="ARBA" id="ARBA00022563"/>
    </source>
</evidence>
<dbReference type="Gene3D" id="3.40.50.300">
    <property type="entry name" value="P-loop containing nucleotide triphosphate hydrolases"/>
    <property type="match status" value="1"/>
</dbReference>
<dbReference type="Pfam" id="PF01268">
    <property type="entry name" value="FTHFS"/>
    <property type="match status" value="1"/>
</dbReference>
<dbReference type="FunFam" id="3.10.410.10:FF:000001">
    <property type="entry name" value="Putative formate--tetrahydrofolate ligase"/>
    <property type="match status" value="1"/>
</dbReference>
<keyword evidence="4 8" id="KW-0547">Nucleotide-binding</keyword>
<dbReference type="NCBIfam" id="NF010030">
    <property type="entry name" value="PRK13505.1"/>
    <property type="match status" value="1"/>
</dbReference>
<dbReference type="GO" id="GO:0035999">
    <property type="term" value="P:tetrahydrofolate interconversion"/>
    <property type="evidence" value="ECO:0007669"/>
    <property type="project" value="UniProtKB-UniRule"/>
</dbReference>
<evidence type="ECO:0000256" key="7">
    <source>
        <dbReference type="ARBA" id="ARBA00061363"/>
    </source>
</evidence>
<dbReference type="GO" id="GO:0004329">
    <property type="term" value="F:formate-tetrahydrofolate ligase activity"/>
    <property type="evidence" value="ECO:0007669"/>
    <property type="project" value="UniProtKB-UniRule"/>
</dbReference>
<dbReference type="EC" id="6.3.4.3" evidence="8"/>
<organism evidence="9">
    <name type="scientific">Ruegeria sp. PrR005</name>
    <dbReference type="NCBI Taxonomy" id="2706882"/>
    <lineage>
        <taxon>Bacteria</taxon>
        <taxon>Pseudomonadati</taxon>
        <taxon>Pseudomonadota</taxon>
        <taxon>Alphaproteobacteria</taxon>
        <taxon>Rhodobacterales</taxon>
        <taxon>Roseobacteraceae</taxon>
        <taxon>Ruegeria</taxon>
    </lineage>
</organism>
<accession>A0A6B2NQZ1</accession>
<dbReference type="FunFam" id="3.30.1510.10:FF:000001">
    <property type="entry name" value="Formate--tetrahydrofolate ligase"/>
    <property type="match status" value="1"/>
</dbReference>
<feature type="binding site" evidence="8">
    <location>
        <begin position="67"/>
        <end position="74"/>
    </location>
    <ligand>
        <name>ATP</name>
        <dbReference type="ChEBI" id="CHEBI:30616"/>
    </ligand>
</feature>
<dbReference type="RefSeq" id="WP_164128872.1">
    <property type="nucleotide sequence ID" value="NZ_JAAGOX010000011.1"/>
</dbReference>
<dbReference type="Gene3D" id="3.10.410.10">
    <property type="entry name" value="Formyltetrahydrofolate synthetase, domain 3"/>
    <property type="match status" value="1"/>
</dbReference>
<comment type="similarity">
    <text evidence="7 8">Belongs to the formate--tetrahydrofolate ligase family.</text>
</comment>
<evidence type="ECO:0000313" key="9">
    <source>
        <dbReference type="EMBL" id="NDW44919.1"/>
    </source>
</evidence>